<dbReference type="SUPFAM" id="SSF52172">
    <property type="entry name" value="CheY-like"/>
    <property type="match status" value="1"/>
</dbReference>
<comment type="catalytic activity">
    <reaction evidence="1">
        <text>ATP + protein L-histidine = ADP + protein N-phospho-L-histidine.</text>
        <dbReference type="EC" id="2.7.13.3"/>
    </reaction>
</comment>
<evidence type="ECO:0000313" key="12">
    <source>
        <dbReference type="EMBL" id="AOJ02184.1"/>
    </source>
</evidence>
<dbReference type="PROSITE" id="PS50109">
    <property type="entry name" value="HIS_KIN"/>
    <property type="match status" value="1"/>
</dbReference>
<dbReference type="CDD" id="cd00082">
    <property type="entry name" value="HisKA"/>
    <property type="match status" value="1"/>
</dbReference>
<evidence type="ECO:0000259" key="10">
    <source>
        <dbReference type="PROSITE" id="PS50109"/>
    </source>
</evidence>
<dbReference type="CDD" id="cd17546">
    <property type="entry name" value="REC_hyHK_CKI1_RcsC-like"/>
    <property type="match status" value="1"/>
</dbReference>
<dbReference type="PRINTS" id="PR00344">
    <property type="entry name" value="BCTRLSENSOR"/>
</dbReference>
<dbReference type="PANTHER" id="PTHR45339">
    <property type="entry name" value="HYBRID SIGNAL TRANSDUCTION HISTIDINE KINASE J"/>
    <property type="match status" value="1"/>
</dbReference>
<reference evidence="12 13" key="1">
    <citation type="submission" date="2015-12" db="EMBL/GenBank/DDBJ databases">
        <title>Diversity of Burkholderia near neighbor genomes.</title>
        <authorList>
            <person name="Sahl J."/>
            <person name="Wagner D."/>
            <person name="Keim P."/>
        </authorList>
    </citation>
    <scope>NUCLEOTIDE SEQUENCE [LARGE SCALE GENOMIC DNA]</scope>
    <source>
        <strain evidence="12 13">BDU6</strain>
    </source>
</reference>
<keyword evidence="6" id="KW-0843">Virulence</keyword>
<dbReference type="Gene3D" id="1.10.287.130">
    <property type="match status" value="1"/>
</dbReference>
<dbReference type="RefSeq" id="WP_059597822.1">
    <property type="nucleotide sequence ID" value="NZ_CP013386.1"/>
</dbReference>
<gene>
    <name evidence="12" type="ORF">WS70_10375</name>
</gene>
<dbReference type="Proteomes" id="UP000062519">
    <property type="component" value="Chromosome 1"/>
</dbReference>
<dbReference type="EC" id="2.7.13.3" evidence="2"/>
<sequence length="691" mass="73929">MKSDGFCGGKFCRRILVCISAAALAFWTLSQASNRMQDGMLVATAPCKWSHLYPLLWGGSNVLVALVSYGWAHRDLKRLQAALRASRGSLATASHELRAPVNGMLALVELLKEGLRAPEQQRLLSLVQDSGQSLARVLNDILDHASIEAGQFAIEKTRVDVRELVDSVTAMLAVRAHRKGLQVRLHVDADVPAAVLTDGNRLRQILVNLIGNGIKYSERGSVSVRVRAADGVDGSVEIVATIVDTGIGIAADELRRLFTPFVRARRGARRTEPGTGLGLAIARRLARLLGGDVTLASEEGRGTTATARIRCGVVARGYAPDALAERVVSIDVGDAALAATLTAYARAAGMRLAARGAADVDAVLCDDARVDASRPRIGWVGVTDVAEPAGWIDGGTHVRLSSNPLGWRAFVESLRAALDARDSARARATEGAQSRAYRVLVADDQEMNRVVIRYQLDALGHRAHLCGSGDEALRALETSAFDVVLTDCRMPGMDGVALTTAIRAHPDARVRATPIVGVTALVSEGEFARCVAAGMTFCIGKPTTLDALERALADAIEPSPPLRFDPSRIDKTRLLAGFGASPADGAAHTEILLACRRALERDRDTLTRHLRDGLSERELRAWGHTARGTYSLFGHAHVDALLDEFHHLLGAGDARAIRGAAREILAMVNHLLRCVAHPAQSRDRGDPKGGT</sequence>
<protein>
    <recommendedName>
        <fullName evidence="8">Virulence sensor protein BvgS</fullName>
        <ecNumber evidence="2">2.7.13.3</ecNumber>
    </recommendedName>
</protein>
<name>A0A1B4FEV1_9BURK</name>
<dbReference type="Pfam" id="PF00072">
    <property type="entry name" value="Response_reg"/>
    <property type="match status" value="1"/>
</dbReference>
<evidence type="ECO:0000256" key="3">
    <source>
        <dbReference type="ARBA" id="ARBA00022553"/>
    </source>
</evidence>
<dbReference type="EMBL" id="CP013386">
    <property type="protein sequence ID" value="AOJ02184.1"/>
    <property type="molecule type" value="Genomic_DNA"/>
</dbReference>
<dbReference type="Gene3D" id="3.30.565.10">
    <property type="entry name" value="Histidine kinase-like ATPase, C-terminal domain"/>
    <property type="match status" value="1"/>
</dbReference>
<evidence type="ECO:0000313" key="13">
    <source>
        <dbReference type="Proteomes" id="UP000062519"/>
    </source>
</evidence>
<evidence type="ECO:0000259" key="11">
    <source>
        <dbReference type="PROSITE" id="PS50110"/>
    </source>
</evidence>
<dbReference type="InterPro" id="IPR003661">
    <property type="entry name" value="HisK_dim/P_dom"/>
</dbReference>
<evidence type="ECO:0000256" key="9">
    <source>
        <dbReference type="PROSITE-ProRule" id="PRU00169"/>
    </source>
</evidence>
<keyword evidence="12" id="KW-0418">Kinase</keyword>
<dbReference type="InterPro" id="IPR011006">
    <property type="entry name" value="CheY-like_superfamily"/>
</dbReference>
<dbReference type="SMART" id="SM00388">
    <property type="entry name" value="HisKA"/>
    <property type="match status" value="1"/>
</dbReference>
<dbReference type="InterPro" id="IPR036890">
    <property type="entry name" value="HATPase_C_sf"/>
</dbReference>
<evidence type="ECO:0000256" key="8">
    <source>
        <dbReference type="ARBA" id="ARBA00070152"/>
    </source>
</evidence>
<dbReference type="Gene3D" id="3.40.50.2300">
    <property type="match status" value="1"/>
</dbReference>
<keyword evidence="3 9" id="KW-0597">Phosphoprotein</keyword>
<dbReference type="SUPFAM" id="SSF47384">
    <property type="entry name" value="Homodimeric domain of signal transducing histidine kinase"/>
    <property type="match status" value="1"/>
</dbReference>
<dbReference type="GO" id="GO:0000155">
    <property type="term" value="F:phosphorelay sensor kinase activity"/>
    <property type="evidence" value="ECO:0007669"/>
    <property type="project" value="InterPro"/>
</dbReference>
<dbReference type="InterPro" id="IPR004358">
    <property type="entry name" value="Sig_transdc_His_kin-like_C"/>
</dbReference>
<dbReference type="InterPro" id="IPR005467">
    <property type="entry name" value="His_kinase_dom"/>
</dbReference>
<evidence type="ECO:0000256" key="2">
    <source>
        <dbReference type="ARBA" id="ARBA00012438"/>
    </source>
</evidence>
<dbReference type="InterPro" id="IPR001789">
    <property type="entry name" value="Sig_transdc_resp-reg_receiver"/>
</dbReference>
<evidence type="ECO:0000256" key="5">
    <source>
        <dbReference type="ARBA" id="ARBA00023012"/>
    </source>
</evidence>
<keyword evidence="4" id="KW-0732">Signal</keyword>
<dbReference type="KEGG" id="buu:WS70_10375"/>
<feature type="modified residue" description="4-aspartylphosphate" evidence="9">
    <location>
        <position position="487"/>
    </location>
</feature>
<dbReference type="Pfam" id="PF00512">
    <property type="entry name" value="HisKA"/>
    <property type="match status" value="1"/>
</dbReference>
<keyword evidence="5" id="KW-0902">Two-component regulatory system</keyword>
<dbReference type="AlphaFoldDB" id="A0A1B4FEV1"/>
<dbReference type="SMART" id="SM00387">
    <property type="entry name" value="HATPase_c"/>
    <property type="match status" value="1"/>
</dbReference>
<evidence type="ECO:0000256" key="7">
    <source>
        <dbReference type="ARBA" id="ARBA00058004"/>
    </source>
</evidence>
<accession>A0A1B4FEV1</accession>
<evidence type="ECO:0000256" key="1">
    <source>
        <dbReference type="ARBA" id="ARBA00000085"/>
    </source>
</evidence>
<dbReference type="Pfam" id="PF02518">
    <property type="entry name" value="HATPase_c"/>
    <property type="match status" value="1"/>
</dbReference>
<proteinExistence type="predicted"/>
<dbReference type="CDD" id="cd16922">
    <property type="entry name" value="HATPase_EvgS-ArcB-TorS-like"/>
    <property type="match status" value="1"/>
</dbReference>
<dbReference type="SMART" id="SM00448">
    <property type="entry name" value="REC"/>
    <property type="match status" value="1"/>
</dbReference>
<dbReference type="FunFam" id="3.30.565.10:FF:000010">
    <property type="entry name" value="Sensor histidine kinase RcsC"/>
    <property type="match status" value="1"/>
</dbReference>
<feature type="domain" description="Histidine kinase" evidence="10">
    <location>
        <begin position="92"/>
        <end position="313"/>
    </location>
</feature>
<dbReference type="PANTHER" id="PTHR45339:SF1">
    <property type="entry name" value="HYBRID SIGNAL TRANSDUCTION HISTIDINE KINASE J"/>
    <property type="match status" value="1"/>
</dbReference>
<evidence type="ECO:0000256" key="4">
    <source>
        <dbReference type="ARBA" id="ARBA00022729"/>
    </source>
</evidence>
<comment type="function">
    <text evidence="7">Member of the two-component regulatory system BvgS/BvgA. Phosphorylates BvgA via a four-step phosphorelay in response to environmental signals.</text>
</comment>
<dbReference type="SUPFAM" id="SSF55874">
    <property type="entry name" value="ATPase domain of HSP90 chaperone/DNA topoisomerase II/histidine kinase"/>
    <property type="match status" value="1"/>
</dbReference>
<dbReference type="PROSITE" id="PS50110">
    <property type="entry name" value="RESPONSE_REGULATORY"/>
    <property type="match status" value="1"/>
</dbReference>
<keyword evidence="12" id="KW-0808">Transferase</keyword>
<dbReference type="InterPro" id="IPR036097">
    <property type="entry name" value="HisK_dim/P_sf"/>
</dbReference>
<feature type="domain" description="Response regulatory" evidence="11">
    <location>
        <begin position="438"/>
        <end position="556"/>
    </location>
</feature>
<organism evidence="12 13">
    <name type="scientific">Burkholderia mayonis</name>
    <dbReference type="NCBI Taxonomy" id="1385591"/>
    <lineage>
        <taxon>Bacteria</taxon>
        <taxon>Pseudomonadati</taxon>
        <taxon>Pseudomonadota</taxon>
        <taxon>Betaproteobacteria</taxon>
        <taxon>Burkholderiales</taxon>
        <taxon>Burkholderiaceae</taxon>
        <taxon>Burkholderia</taxon>
        <taxon>pseudomallei group</taxon>
    </lineage>
</organism>
<evidence type="ECO:0000256" key="6">
    <source>
        <dbReference type="ARBA" id="ARBA00023026"/>
    </source>
</evidence>
<keyword evidence="13" id="KW-1185">Reference proteome</keyword>
<dbReference type="InterPro" id="IPR003594">
    <property type="entry name" value="HATPase_dom"/>
</dbReference>